<evidence type="ECO:0000313" key="2">
    <source>
        <dbReference type="Proteomes" id="UP000000757"/>
    </source>
</evidence>
<dbReference type="EMBL" id="CP000480">
    <property type="protein sequence ID" value="ABK74042.1"/>
    <property type="molecule type" value="Genomic_DNA"/>
</dbReference>
<dbReference type="AlphaFoldDB" id="A0QVF0"/>
<accession>A0QVF0</accession>
<dbReference type="PATRIC" id="fig|246196.19.peg.2517"/>
<reference evidence="1 2" key="1">
    <citation type="submission" date="2006-10" db="EMBL/GenBank/DDBJ databases">
        <authorList>
            <person name="Fleischmann R.D."/>
            <person name="Dodson R.J."/>
            <person name="Haft D.H."/>
            <person name="Merkel J.S."/>
            <person name="Nelson W.C."/>
            <person name="Fraser C.M."/>
        </authorList>
    </citation>
    <scope>NUCLEOTIDE SEQUENCE [LARGE SCALE GENOMIC DNA]</scope>
    <source>
        <strain evidence="2">ATCC 700084 / mc(2)155</strain>
    </source>
</reference>
<protein>
    <submittedName>
        <fullName evidence="1">Uncharacterized protein</fullName>
    </submittedName>
</protein>
<evidence type="ECO:0000313" key="1">
    <source>
        <dbReference type="EMBL" id="ABK74042.1"/>
    </source>
</evidence>
<dbReference type="STRING" id="246196.MSMEG_2551"/>
<sequence length="41" mass="4495">MSIDFGLSELRHLADQLEISALLTRHRGPASNVGLCACSRR</sequence>
<dbReference type="KEGG" id="msm:MSMEG_2551"/>
<dbReference type="Proteomes" id="UP000000757">
    <property type="component" value="Chromosome"/>
</dbReference>
<name>A0QVF0_MYCS2</name>
<keyword evidence="2" id="KW-1185">Reference proteome</keyword>
<proteinExistence type="predicted"/>
<gene>
    <name evidence="1" type="ordered locus">MSMEG_2551</name>
</gene>
<organism evidence="1 2">
    <name type="scientific">Mycolicibacterium smegmatis (strain ATCC 700084 / mc(2)155)</name>
    <name type="common">Mycobacterium smegmatis</name>
    <dbReference type="NCBI Taxonomy" id="246196"/>
    <lineage>
        <taxon>Bacteria</taxon>
        <taxon>Bacillati</taxon>
        <taxon>Actinomycetota</taxon>
        <taxon>Actinomycetes</taxon>
        <taxon>Mycobacteriales</taxon>
        <taxon>Mycobacteriaceae</taxon>
        <taxon>Mycolicibacterium</taxon>
    </lineage>
</organism>